<evidence type="ECO:0000256" key="3">
    <source>
        <dbReference type="ARBA" id="ARBA00022801"/>
    </source>
</evidence>
<comment type="caution">
    <text evidence="9">The sequence shown here is derived from an EMBL/GenBank/DDBJ whole genome shotgun (WGS) entry which is preliminary data.</text>
</comment>
<evidence type="ECO:0000313" key="10">
    <source>
        <dbReference type="Proteomes" id="UP001151752"/>
    </source>
</evidence>
<dbReference type="Proteomes" id="UP001151752">
    <property type="component" value="Chromosome 8"/>
</dbReference>
<keyword evidence="2" id="KW-0547">Nucleotide-binding</keyword>
<dbReference type="GO" id="GO:0016787">
    <property type="term" value="F:hydrolase activity"/>
    <property type="evidence" value="ECO:0007669"/>
    <property type="project" value="UniProtKB-KW"/>
</dbReference>
<dbReference type="InterPro" id="IPR048333">
    <property type="entry name" value="HA2_WH"/>
</dbReference>
<evidence type="ECO:0000259" key="8">
    <source>
        <dbReference type="PROSITE" id="PS51194"/>
    </source>
</evidence>
<dbReference type="Gene3D" id="1.20.120.1080">
    <property type="match status" value="1"/>
</dbReference>
<keyword evidence="4" id="KW-0347">Helicase</keyword>
<dbReference type="SMART" id="SM00490">
    <property type="entry name" value="HELICc"/>
    <property type="match status" value="1"/>
</dbReference>
<dbReference type="GO" id="GO:0003725">
    <property type="term" value="F:double-stranded RNA binding"/>
    <property type="evidence" value="ECO:0007669"/>
    <property type="project" value="TreeGrafter"/>
</dbReference>
<evidence type="ECO:0000256" key="6">
    <source>
        <dbReference type="ARBA" id="ARBA00047984"/>
    </source>
</evidence>
<dbReference type="GO" id="GO:0045943">
    <property type="term" value="P:positive regulation of transcription by RNA polymerase I"/>
    <property type="evidence" value="ECO:0007669"/>
    <property type="project" value="TreeGrafter"/>
</dbReference>
<dbReference type="InterPro" id="IPR007502">
    <property type="entry name" value="Helicase-assoc_dom"/>
</dbReference>
<gene>
    <name evidence="9" type="ORF">OIU74_022149</name>
</gene>
<evidence type="ECO:0000313" key="9">
    <source>
        <dbReference type="EMBL" id="KAJ6768422.1"/>
    </source>
</evidence>
<dbReference type="GO" id="GO:0003724">
    <property type="term" value="F:RNA helicase activity"/>
    <property type="evidence" value="ECO:0007669"/>
    <property type="project" value="UniProtKB-EC"/>
</dbReference>
<dbReference type="GO" id="GO:0005524">
    <property type="term" value="F:ATP binding"/>
    <property type="evidence" value="ECO:0007669"/>
    <property type="project" value="UniProtKB-KW"/>
</dbReference>
<evidence type="ECO:0000256" key="4">
    <source>
        <dbReference type="ARBA" id="ARBA00022806"/>
    </source>
</evidence>
<keyword evidence="5" id="KW-0067">ATP-binding</keyword>
<reference evidence="9" key="1">
    <citation type="submission" date="2022-11" db="EMBL/GenBank/DDBJ databases">
        <authorList>
            <person name="Hyden B.L."/>
            <person name="Feng K."/>
            <person name="Yates T."/>
            <person name="Jawdy S."/>
            <person name="Smart L.B."/>
            <person name="Muchero W."/>
        </authorList>
    </citation>
    <scope>NUCLEOTIDE SEQUENCE</scope>
    <source>
        <tissue evidence="9">Shoot tip</tissue>
    </source>
</reference>
<dbReference type="Pfam" id="PF04408">
    <property type="entry name" value="WHD_HA2"/>
    <property type="match status" value="1"/>
</dbReference>
<dbReference type="SUPFAM" id="SSF52540">
    <property type="entry name" value="P-loop containing nucleoside triphosphate hydrolases"/>
    <property type="match status" value="1"/>
</dbReference>
<dbReference type="Pfam" id="PF07717">
    <property type="entry name" value="OB_NTP_bind"/>
    <property type="match status" value="1"/>
</dbReference>
<proteinExistence type="predicted"/>
<evidence type="ECO:0000256" key="2">
    <source>
        <dbReference type="ARBA" id="ARBA00022741"/>
    </source>
</evidence>
<dbReference type="PANTHER" id="PTHR18934:SF118">
    <property type="entry name" value="ATP-DEPENDENT RNA HELICASE DHX33"/>
    <property type="match status" value="1"/>
</dbReference>
<sequence>MPSIAQNGSRNTTQSRKQKPVLKFSNQPRSAADVIARREIIKRQRESLPIASVKERLVQEVKNHDILIIVGETGSGKTTQLPQVKSVNDHVIVNNKKASNSITNENGKGAECTTLLKQCQRKFPPLKLIIMSASLDARLFSEYFGGARAVHVEGRQHHVDVFYTLHAETDYVDAALITIFQIHLEEGPGDILVFLTGQEEIEGVERLVQEQLQKLPEERKKLLTVPIFSSLPSEKQMRVFMPAPAGYRKVILATNIAETSVTIPGIKFVIDPGFVKALGRAGREGPGKCFRLYPRVNLRSLRIQRKPEIKRCNLSNVILQLKALGIDDIIGFDFLEKPSRAAIQKSLEQLFLLGALTDDCKLSDPVGHQMARLPLDPIYSKALILASQFNCLEEMLIAVSMLSVESIFYNPREKSAEAKTAKKCFASPDGDHLTLINVYRAADELLQKRRMELSTEKNEKNIKGKNEKIVRKWCKENFINSRSLKHACDIHSQIRGHVEQMGLPISSCGDDTLQFRRCLAASFFLNAALKQPEGTYRALASGQVVQIHPTSVLHQSKLECVIFDELVQTRLKFCW</sequence>
<evidence type="ECO:0000256" key="1">
    <source>
        <dbReference type="ARBA" id="ARBA00012552"/>
    </source>
</evidence>
<dbReference type="PANTHER" id="PTHR18934">
    <property type="entry name" value="ATP-DEPENDENT RNA HELICASE"/>
    <property type="match status" value="1"/>
</dbReference>
<organism evidence="9 10">
    <name type="scientific">Salix koriyanagi</name>
    <dbReference type="NCBI Taxonomy" id="2511006"/>
    <lineage>
        <taxon>Eukaryota</taxon>
        <taxon>Viridiplantae</taxon>
        <taxon>Streptophyta</taxon>
        <taxon>Embryophyta</taxon>
        <taxon>Tracheophyta</taxon>
        <taxon>Spermatophyta</taxon>
        <taxon>Magnoliopsida</taxon>
        <taxon>eudicotyledons</taxon>
        <taxon>Gunneridae</taxon>
        <taxon>Pentapetalae</taxon>
        <taxon>rosids</taxon>
        <taxon>fabids</taxon>
        <taxon>Malpighiales</taxon>
        <taxon>Salicaceae</taxon>
        <taxon>Saliceae</taxon>
        <taxon>Salix</taxon>
    </lineage>
</organism>
<feature type="region of interest" description="Disordered" evidence="7">
    <location>
        <begin position="1"/>
        <end position="28"/>
    </location>
</feature>
<accession>A0A9Q0WJG2</accession>
<dbReference type="EC" id="3.6.4.13" evidence="1"/>
<keyword evidence="10" id="KW-1185">Reference proteome</keyword>
<dbReference type="InterPro" id="IPR001650">
    <property type="entry name" value="Helicase_C-like"/>
</dbReference>
<dbReference type="Gene3D" id="3.40.50.300">
    <property type="entry name" value="P-loop containing nucleotide triphosphate hydrolases"/>
    <property type="match status" value="3"/>
</dbReference>
<dbReference type="SMART" id="SM00847">
    <property type="entry name" value="HA2"/>
    <property type="match status" value="1"/>
</dbReference>
<dbReference type="GO" id="GO:0005730">
    <property type="term" value="C:nucleolus"/>
    <property type="evidence" value="ECO:0007669"/>
    <property type="project" value="TreeGrafter"/>
</dbReference>
<feature type="compositionally biased region" description="Polar residues" evidence="7">
    <location>
        <begin position="1"/>
        <end position="15"/>
    </location>
</feature>
<reference evidence="9" key="2">
    <citation type="journal article" date="2023" name="Int. J. Mol. Sci.">
        <title>De Novo Assembly and Annotation of 11 Diverse Shrub Willow (Salix) Genomes Reveals Novel Gene Organization in Sex-Linked Regions.</title>
        <authorList>
            <person name="Hyden B."/>
            <person name="Feng K."/>
            <person name="Yates T.B."/>
            <person name="Jawdy S."/>
            <person name="Cereghino C."/>
            <person name="Smart L.B."/>
            <person name="Muchero W."/>
        </authorList>
    </citation>
    <scope>NUCLEOTIDE SEQUENCE</scope>
    <source>
        <tissue evidence="9">Shoot tip</tissue>
    </source>
</reference>
<dbReference type="Pfam" id="PF21010">
    <property type="entry name" value="HA2_C"/>
    <property type="match status" value="1"/>
</dbReference>
<dbReference type="EMBL" id="JAPFFM010000003">
    <property type="protein sequence ID" value="KAJ6768422.1"/>
    <property type="molecule type" value="Genomic_DNA"/>
</dbReference>
<name>A0A9Q0WJG2_9ROSI</name>
<keyword evidence="3" id="KW-0378">Hydrolase</keyword>
<comment type="catalytic activity">
    <reaction evidence="6">
        <text>ATP + H2O = ADP + phosphate + H(+)</text>
        <dbReference type="Rhea" id="RHEA:13065"/>
        <dbReference type="ChEBI" id="CHEBI:15377"/>
        <dbReference type="ChEBI" id="CHEBI:15378"/>
        <dbReference type="ChEBI" id="CHEBI:30616"/>
        <dbReference type="ChEBI" id="CHEBI:43474"/>
        <dbReference type="ChEBI" id="CHEBI:456216"/>
        <dbReference type="EC" id="3.6.4.13"/>
    </reaction>
</comment>
<evidence type="ECO:0000256" key="5">
    <source>
        <dbReference type="ARBA" id="ARBA00022840"/>
    </source>
</evidence>
<dbReference type="AlphaFoldDB" id="A0A9Q0WJG2"/>
<dbReference type="Pfam" id="PF00271">
    <property type="entry name" value="Helicase_C"/>
    <property type="match status" value="1"/>
</dbReference>
<feature type="domain" description="Helicase C-terminal" evidence="8">
    <location>
        <begin position="176"/>
        <end position="325"/>
    </location>
</feature>
<protein>
    <recommendedName>
        <fullName evidence="1">RNA helicase</fullName>
        <ecNumber evidence="1">3.6.4.13</ecNumber>
    </recommendedName>
</protein>
<evidence type="ECO:0000256" key="7">
    <source>
        <dbReference type="SAM" id="MobiDB-lite"/>
    </source>
</evidence>
<dbReference type="CDD" id="cd18791">
    <property type="entry name" value="SF2_C_RHA"/>
    <property type="match status" value="1"/>
</dbReference>
<dbReference type="InterPro" id="IPR027417">
    <property type="entry name" value="P-loop_NTPase"/>
</dbReference>
<dbReference type="InterPro" id="IPR011709">
    <property type="entry name" value="DEAD-box_helicase_OB_fold"/>
</dbReference>
<dbReference type="PROSITE" id="PS51194">
    <property type="entry name" value="HELICASE_CTER"/>
    <property type="match status" value="1"/>
</dbReference>